<proteinExistence type="predicted"/>
<dbReference type="AlphaFoldDB" id="A0A1H8KPM5"/>
<sequence length="69" mass="7337">MTQSHPIITLSRLIRTARVHTPGGVLFADDLTGLYRRTASLHGLTPDAVQQLHRSAESAGAHIPGARAA</sequence>
<name>A0A1H8KPM5_9RHOB</name>
<dbReference type="EMBL" id="FOCE01000009">
    <property type="protein sequence ID" value="SEN94872.1"/>
    <property type="molecule type" value="Genomic_DNA"/>
</dbReference>
<protein>
    <submittedName>
        <fullName evidence="1">Uncharacterized protein</fullName>
    </submittedName>
</protein>
<gene>
    <name evidence="1" type="ORF">SAMN04488103_109163</name>
</gene>
<keyword evidence="2" id="KW-1185">Reference proteome</keyword>
<reference evidence="1 2" key="1">
    <citation type="submission" date="2016-10" db="EMBL/GenBank/DDBJ databases">
        <authorList>
            <person name="de Groot N.N."/>
        </authorList>
    </citation>
    <scope>NUCLEOTIDE SEQUENCE [LARGE SCALE GENOMIC DNA]</scope>
    <source>
        <strain evidence="1 2">DSM 3857</strain>
    </source>
</reference>
<dbReference type="STRING" id="933059.SAMN04488103_109163"/>
<dbReference type="Proteomes" id="UP000198761">
    <property type="component" value="Unassembled WGS sequence"/>
</dbReference>
<evidence type="ECO:0000313" key="1">
    <source>
        <dbReference type="EMBL" id="SEN94872.1"/>
    </source>
</evidence>
<evidence type="ECO:0000313" key="2">
    <source>
        <dbReference type="Proteomes" id="UP000198761"/>
    </source>
</evidence>
<organism evidence="1 2">
    <name type="scientific">Gemmobacter aquatilis</name>
    <dbReference type="NCBI Taxonomy" id="933059"/>
    <lineage>
        <taxon>Bacteria</taxon>
        <taxon>Pseudomonadati</taxon>
        <taxon>Pseudomonadota</taxon>
        <taxon>Alphaproteobacteria</taxon>
        <taxon>Rhodobacterales</taxon>
        <taxon>Paracoccaceae</taxon>
        <taxon>Gemmobacter</taxon>
    </lineage>
</organism>
<accession>A0A1H8KPM5</accession>
<dbReference type="RefSeq" id="WP_091302822.1">
    <property type="nucleotide sequence ID" value="NZ_FOCE01000009.1"/>
</dbReference>